<evidence type="ECO:0000256" key="1">
    <source>
        <dbReference type="ARBA" id="ARBA00005254"/>
    </source>
</evidence>
<dbReference type="PANTHER" id="PTHR11941:SF54">
    <property type="entry name" value="ENOYL-COA HYDRATASE, MITOCHONDRIAL"/>
    <property type="match status" value="1"/>
</dbReference>
<organism evidence="3 4">
    <name type="scientific">Pseudomonas eucalypticola</name>
    <dbReference type="NCBI Taxonomy" id="2599595"/>
    <lineage>
        <taxon>Bacteria</taxon>
        <taxon>Pseudomonadati</taxon>
        <taxon>Pseudomonadota</taxon>
        <taxon>Gammaproteobacteria</taxon>
        <taxon>Pseudomonadales</taxon>
        <taxon>Pseudomonadaceae</taxon>
        <taxon>Pseudomonas</taxon>
    </lineage>
</organism>
<dbReference type="Gene3D" id="3.90.226.10">
    <property type="entry name" value="2-enoyl-CoA Hydratase, Chain A, domain 1"/>
    <property type="match status" value="1"/>
</dbReference>
<comment type="similarity">
    <text evidence="1 2">Belongs to the enoyl-CoA hydratase/isomerase family.</text>
</comment>
<dbReference type="NCBIfam" id="NF006452">
    <property type="entry name" value="PRK08788.1"/>
    <property type="match status" value="1"/>
</dbReference>
<keyword evidence="4" id="KW-1185">Reference proteome</keyword>
<dbReference type="InterPro" id="IPR018376">
    <property type="entry name" value="Enoyl-CoA_hyd/isom_CS"/>
</dbReference>
<accession>A0A7D5H5Y6</accession>
<dbReference type="PANTHER" id="PTHR11941">
    <property type="entry name" value="ENOYL-COA HYDRATASE-RELATED"/>
    <property type="match status" value="1"/>
</dbReference>
<dbReference type="GO" id="GO:0006635">
    <property type="term" value="P:fatty acid beta-oxidation"/>
    <property type="evidence" value="ECO:0007669"/>
    <property type="project" value="TreeGrafter"/>
</dbReference>
<sequence>MPYHTEYDSTRRLLCGWLTAQAEPSFTPAILTAANQYDADLPVDTQRQLHTPDRWPVDCYLWASAHPLAFSLGGDLGHFVRCIEQREWEALMNYARQCVNIVYRRLNHYGASGLLTITLVQGAALGGGLEAALASDVIIAEEQATFGFPEIRFNLFPGMGGYSMLKRRIGDAATMKMMTSGKVYGAAECQALGFVDEVVPTGTGRQAADSYLDRIEPWFNGLSALFTARREAVRIPHRELLNITTEWVRAASRLPPKDLDYMRGLVRAQRRYRDEQSH</sequence>
<evidence type="ECO:0000256" key="2">
    <source>
        <dbReference type="RuleBase" id="RU003707"/>
    </source>
</evidence>
<dbReference type="InterPro" id="IPR029045">
    <property type="entry name" value="ClpP/crotonase-like_dom_sf"/>
</dbReference>
<name>A0A7D5H5Y6_9PSED</name>
<reference evidence="3 4" key="1">
    <citation type="submission" date="2020-06" db="EMBL/GenBank/DDBJ databases">
        <title>Pseudomonas eucalypticola sp. nov., an endophyte of Eucalyptus dunnii leaves with biocontrol ability of eucalyptus leaf blight.</title>
        <authorList>
            <person name="Liu Y."/>
            <person name="Song Z."/>
            <person name="Zeng H."/>
            <person name="Lu M."/>
            <person name="Wang X."/>
            <person name="Lian X."/>
            <person name="Zhang Q."/>
        </authorList>
    </citation>
    <scope>NUCLEOTIDE SEQUENCE [LARGE SCALE GENOMIC DNA]</scope>
    <source>
        <strain evidence="3 4">NP-1</strain>
    </source>
</reference>
<dbReference type="AlphaFoldDB" id="A0A7D5H5Y6"/>
<dbReference type="KEGG" id="pez:HWQ56_13265"/>
<dbReference type="Proteomes" id="UP000509568">
    <property type="component" value="Chromosome"/>
</dbReference>
<dbReference type="GO" id="GO:0016853">
    <property type="term" value="F:isomerase activity"/>
    <property type="evidence" value="ECO:0007669"/>
    <property type="project" value="UniProtKB-KW"/>
</dbReference>
<dbReference type="CDD" id="cd06558">
    <property type="entry name" value="crotonase-like"/>
    <property type="match status" value="1"/>
</dbReference>
<dbReference type="InterPro" id="IPR001753">
    <property type="entry name" value="Enoyl-CoA_hydra/iso"/>
</dbReference>
<dbReference type="EMBL" id="CP056030">
    <property type="protein sequence ID" value="QKZ04703.1"/>
    <property type="molecule type" value="Genomic_DNA"/>
</dbReference>
<dbReference type="SUPFAM" id="SSF52096">
    <property type="entry name" value="ClpP/crotonase"/>
    <property type="match status" value="1"/>
</dbReference>
<protein>
    <submittedName>
        <fullName evidence="3">Enoyl-CoA hydratase/isomerase family protein</fullName>
    </submittedName>
</protein>
<dbReference type="PROSITE" id="PS00166">
    <property type="entry name" value="ENOYL_COA_HYDRATASE"/>
    <property type="match status" value="1"/>
</dbReference>
<dbReference type="Gene3D" id="6.20.390.30">
    <property type="match status" value="1"/>
</dbReference>
<gene>
    <name evidence="3" type="ORF">HWQ56_13265</name>
</gene>
<dbReference type="Pfam" id="PF00378">
    <property type="entry name" value="ECH_1"/>
    <property type="match status" value="1"/>
</dbReference>
<proteinExistence type="inferred from homology"/>
<evidence type="ECO:0000313" key="4">
    <source>
        <dbReference type="Proteomes" id="UP000509568"/>
    </source>
</evidence>
<evidence type="ECO:0000313" key="3">
    <source>
        <dbReference type="EMBL" id="QKZ04703.1"/>
    </source>
</evidence>
<dbReference type="RefSeq" id="WP_176570776.1">
    <property type="nucleotide sequence ID" value="NZ_CP056030.1"/>
</dbReference>
<keyword evidence="3" id="KW-0413">Isomerase</keyword>